<evidence type="ECO:0000313" key="2">
    <source>
        <dbReference type="EMBL" id="HJE90200.1"/>
    </source>
</evidence>
<proteinExistence type="predicted"/>
<protein>
    <submittedName>
        <fullName evidence="2">Uncharacterized protein</fullName>
    </submittedName>
</protein>
<name>A0A921JXE9_9ACTN</name>
<dbReference type="EMBL" id="DYXM01000077">
    <property type="protein sequence ID" value="HJE90200.1"/>
    <property type="molecule type" value="Genomic_DNA"/>
</dbReference>
<dbReference type="RefSeq" id="WP_303911152.1">
    <property type="nucleotide sequence ID" value="NZ_DYXM01000077.1"/>
</dbReference>
<feature type="transmembrane region" description="Helical" evidence="1">
    <location>
        <begin position="168"/>
        <end position="186"/>
    </location>
</feature>
<feature type="transmembrane region" description="Helical" evidence="1">
    <location>
        <begin position="57"/>
        <end position="79"/>
    </location>
</feature>
<keyword evidence="1" id="KW-1133">Transmembrane helix</keyword>
<keyword evidence="1" id="KW-0812">Transmembrane</keyword>
<sequence length="192" mass="20684">MKTPPRTVRSGSPPATYFRTRISPVLLTSSAGLVLLGCTLGRVLGSDTSAPVHDPSANAWGIHLLLTVVAIALSTTVIARFRARHGRYPDFAGPWRTSTYDAIRHTFRRAEPKPDRFDVLRLARTLAVGLSLLIAAYVTVRLGMQIGFVGRPAEYVNAWGGPTYAGAFYAHVLDAALIASPCLLLGRAAAMR</sequence>
<dbReference type="Proteomes" id="UP000776650">
    <property type="component" value="Unassembled WGS sequence"/>
</dbReference>
<feature type="transmembrane region" description="Helical" evidence="1">
    <location>
        <begin position="126"/>
        <end position="148"/>
    </location>
</feature>
<reference evidence="2" key="1">
    <citation type="journal article" date="2021" name="PeerJ">
        <title>Extensive microbial diversity within the chicken gut microbiome revealed by metagenomics and culture.</title>
        <authorList>
            <person name="Gilroy R."/>
            <person name="Ravi A."/>
            <person name="Getino M."/>
            <person name="Pursley I."/>
            <person name="Horton D.L."/>
            <person name="Alikhan N.F."/>
            <person name="Baker D."/>
            <person name="Gharbi K."/>
            <person name="Hall N."/>
            <person name="Watson M."/>
            <person name="Adriaenssens E.M."/>
            <person name="Foster-Nyarko E."/>
            <person name="Jarju S."/>
            <person name="Secka A."/>
            <person name="Antonio M."/>
            <person name="Oren A."/>
            <person name="Chaudhuri R.R."/>
            <person name="La Ragione R."/>
            <person name="Hildebrand F."/>
            <person name="Pallen M.J."/>
        </authorList>
    </citation>
    <scope>NUCLEOTIDE SEQUENCE</scope>
    <source>
        <strain evidence="2">ChiGjej1B1-18357</strain>
    </source>
</reference>
<evidence type="ECO:0000256" key="1">
    <source>
        <dbReference type="SAM" id="Phobius"/>
    </source>
</evidence>
<evidence type="ECO:0000313" key="3">
    <source>
        <dbReference type="Proteomes" id="UP000776650"/>
    </source>
</evidence>
<gene>
    <name evidence="2" type="ORF">K8V11_04245</name>
</gene>
<organism evidence="2 3">
    <name type="scientific">Dietzia timorensis</name>
    <dbReference type="NCBI Taxonomy" id="499555"/>
    <lineage>
        <taxon>Bacteria</taxon>
        <taxon>Bacillati</taxon>
        <taxon>Actinomycetota</taxon>
        <taxon>Actinomycetes</taxon>
        <taxon>Mycobacteriales</taxon>
        <taxon>Dietziaceae</taxon>
        <taxon>Dietzia</taxon>
    </lineage>
</organism>
<dbReference type="AlphaFoldDB" id="A0A921JXE9"/>
<comment type="caution">
    <text evidence="2">The sequence shown here is derived from an EMBL/GenBank/DDBJ whole genome shotgun (WGS) entry which is preliminary data.</text>
</comment>
<reference evidence="2" key="2">
    <citation type="submission" date="2021-09" db="EMBL/GenBank/DDBJ databases">
        <authorList>
            <person name="Gilroy R."/>
        </authorList>
    </citation>
    <scope>NUCLEOTIDE SEQUENCE</scope>
    <source>
        <strain evidence="2">ChiGjej1B1-18357</strain>
    </source>
</reference>
<accession>A0A921JXE9</accession>
<keyword evidence="1" id="KW-0472">Membrane</keyword>